<dbReference type="InterPro" id="IPR001932">
    <property type="entry name" value="PPM-type_phosphatase-like_dom"/>
</dbReference>
<dbReference type="SMART" id="SM00331">
    <property type="entry name" value="PP2C_SIG"/>
    <property type="match status" value="1"/>
</dbReference>
<protein>
    <recommendedName>
        <fullName evidence="7">PPM-type phosphatase domain-containing protein</fullName>
    </recommendedName>
</protein>
<dbReference type="InterPro" id="IPR032675">
    <property type="entry name" value="LRR_dom_sf"/>
</dbReference>
<keyword evidence="4 6" id="KW-0378">Hydrolase</keyword>
<proteinExistence type="inferred from homology"/>
<evidence type="ECO:0000259" key="7">
    <source>
        <dbReference type="PROSITE" id="PS51746"/>
    </source>
</evidence>
<accession>A0ABR2J2A0</accession>
<evidence type="ECO:0000313" key="9">
    <source>
        <dbReference type="Proteomes" id="UP001470230"/>
    </source>
</evidence>
<keyword evidence="2" id="KW-0479">Metal-binding</keyword>
<dbReference type="PROSITE" id="PS01032">
    <property type="entry name" value="PPM_1"/>
    <property type="match status" value="1"/>
</dbReference>
<evidence type="ECO:0000313" key="8">
    <source>
        <dbReference type="EMBL" id="KAK8872022.1"/>
    </source>
</evidence>
<dbReference type="SUPFAM" id="SSF52058">
    <property type="entry name" value="L domain-like"/>
    <property type="match status" value="2"/>
</dbReference>
<dbReference type="InterPro" id="IPR036457">
    <property type="entry name" value="PPM-type-like_dom_sf"/>
</dbReference>
<dbReference type="Gene3D" id="3.60.40.10">
    <property type="entry name" value="PPM-type phosphatase domain"/>
    <property type="match status" value="1"/>
</dbReference>
<dbReference type="InterPro" id="IPR050333">
    <property type="entry name" value="SLRP"/>
</dbReference>
<dbReference type="EMBL" id="JAPFFF010000013">
    <property type="protein sequence ID" value="KAK8872022.1"/>
    <property type="molecule type" value="Genomic_DNA"/>
</dbReference>
<dbReference type="InterPro" id="IPR001611">
    <property type="entry name" value="Leu-rich_rpt"/>
</dbReference>
<dbReference type="Pfam" id="PF12799">
    <property type="entry name" value="LRR_4"/>
    <property type="match status" value="1"/>
</dbReference>
<feature type="domain" description="PPM-type phosphatase" evidence="7">
    <location>
        <begin position="590"/>
        <end position="831"/>
    </location>
</feature>
<evidence type="ECO:0000256" key="3">
    <source>
        <dbReference type="ARBA" id="ARBA00022737"/>
    </source>
</evidence>
<reference evidence="8 9" key="1">
    <citation type="submission" date="2024-04" db="EMBL/GenBank/DDBJ databases">
        <title>Tritrichomonas musculus Genome.</title>
        <authorList>
            <person name="Alves-Ferreira E."/>
            <person name="Grigg M."/>
            <person name="Lorenzi H."/>
            <person name="Galac M."/>
        </authorList>
    </citation>
    <scope>NUCLEOTIDE SEQUENCE [LARGE SCALE GENOMIC DNA]</scope>
    <source>
        <strain evidence="8 9">EAF2021</strain>
    </source>
</reference>
<organism evidence="8 9">
    <name type="scientific">Tritrichomonas musculus</name>
    <dbReference type="NCBI Taxonomy" id="1915356"/>
    <lineage>
        <taxon>Eukaryota</taxon>
        <taxon>Metamonada</taxon>
        <taxon>Parabasalia</taxon>
        <taxon>Tritrichomonadida</taxon>
        <taxon>Tritrichomonadidae</taxon>
        <taxon>Tritrichomonas</taxon>
    </lineage>
</organism>
<dbReference type="SUPFAM" id="SSF81606">
    <property type="entry name" value="PP2C-like"/>
    <property type="match status" value="1"/>
</dbReference>
<evidence type="ECO:0000256" key="6">
    <source>
        <dbReference type="RuleBase" id="RU003465"/>
    </source>
</evidence>
<name>A0ABR2J2A0_9EUKA</name>
<dbReference type="InterPro" id="IPR003591">
    <property type="entry name" value="Leu-rich_rpt_typical-subtyp"/>
</dbReference>
<dbReference type="InterPro" id="IPR025875">
    <property type="entry name" value="Leu-rich_rpt_4"/>
</dbReference>
<gene>
    <name evidence="8" type="ORF">M9Y10_007778</name>
</gene>
<dbReference type="PANTHER" id="PTHR45712">
    <property type="entry name" value="AGAP008170-PA"/>
    <property type="match status" value="1"/>
</dbReference>
<keyword evidence="5 6" id="KW-0904">Protein phosphatase</keyword>
<dbReference type="Proteomes" id="UP001470230">
    <property type="component" value="Unassembled WGS sequence"/>
</dbReference>
<dbReference type="InterPro" id="IPR000222">
    <property type="entry name" value="PP2C_BS"/>
</dbReference>
<evidence type="ECO:0000256" key="4">
    <source>
        <dbReference type="ARBA" id="ARBA00022801"/>
    </source>
</evidence>
<keyword evidence="9" id="KW-1185">Reference proteome</keyword>
<dbReference type="PROSITE" id="PS51450">
    <property type="entry name" value="LRR"/>
    <property type="match status" value="8"/>
</dbReference>
<keyword evidence="1" id="KW-0433">Leucine-rich repeat</keyword>
<keyword evidence="3" id="KW-0677">Repeat</keyword>
<comment type="caution">
    <text evidence="8">The sequence shown here is derived from an EMBL/GenBank/DDBJ whole genome shotgun (WGS) entry which is preliminary data.</text>
</comment>
<evidence type="ECO:0000256" key="1">
    <source>
        <dbReference type="ARBA" id="ARBA00022614"/>
    </source>
</evidence>
<dbReference type="PROSITE" id="PS51746">
    <property type="entry name" value="PPM_2"/>
    <property type="match status" value="1"/>
</dbReference>
<dbReference type="SMART" id="SM00369">
    <property type="entry name" value="LRR_TYP"/>
    <property type="match status" value="10"/>
</dbReference>
<sequence>MGNQQSKNLMEPESVVLNNRNLTKFPFTPSKESKIKYLYLSGNHISSLPKNMKEVILVDISSNEIGPSLPISISEALASYPKLNTLYLTQNNLEDVNNLQNSTLQTFYLAQNRLNQLPNQFFGKFPDIQTIFLDCNFIKVLSNQKSESIHTLSSSLNCIETIDTSTLAFSQLISLDLSKNRITKLPDSFSKSFPNLQTLNLSNNFISEIPENKGDDLVLPEKLTEINLSNNLLEKVPNSITNIPNLTKLNLDNNKISHIPQLNSKIVEFRAANNKISSIDDQKLDFLKEFVIFKNEIEEFPIQIKSSQNNSFIIDHNKISGFHFDDISINDILSTHITVIDISFNQIESIPKELFESLPNLHTFSAIFNKITVIPSEISNCQNLFYLNVSHNPIKKLPQLPNSLNRITASNCQIESFSENQPPNLKLIDLSGNNLTSFPTIPTIQILNLSQNRIKKMPDVTDCMRVLDLSMNEIDSTPDFINGPSIADINLSHNKLTKLPQSLNAPFLHYLELSENPIEAVLDVSKFPFLKRIDITQTGIEIAGSTAKIEEIITSRREEPKEEGKRKKEEGTATPKIIYVNQEIDGNKRKSGYSEFLGMRNSMEDSIIVRDDLNLYAVCDGHGGASTAKLASIVIADQFEERRNDFLLEKAFDFVSQMVRESIEKILRMGLNDGSTLCLAFLVTNENNEKKLITAHLGDSRAMIVRSDGQSRELTKDHKPSMRSEFERVHNEFGVVSKDDRIDGVLAVARSIGDLNVQGVGREAELNEFDVDKDDRFLVIGCDGVFDVLQNDDVAKIASEASSPDEAAYMIRNAAFACLSNDNISVVVVDLN</sequence>
<comment type="similarity">
    <text evidence="6">Belongs to the PP2C family.</text>
</comment>
<dbReference type="CDD" id="cd00143">
    <property type="entry name" value="PP2Cc"/>
    <property type="match status" value="1"/>
</dbReference>
<dbReference type="SMART" id="SM00364">
    <property type="entry name" value="LRR_BAC"/>
    <property type="match status" value="11"/>
</dbReference>
<dbReference type="Gene3D" id="3.80.10.10">
    <property type="entry name" value="Ribonuclease Inhibitor"/>
    <property type="match status" value="4"/>
</dbReference>
<dbReference type="Pfam" id="PF00481">
    <property type="entry name" value="PP2C"/>
    <property type="match status" value="1"/>
</dbReference>
<dbReference type="PANTHER" id="PTHR45712:SF22">
    <property type="entry name" value="INSULIN-LIKE GROWTH FACTOR-BINDING PROTEIN COMPLEX ACID LABILE SUBUNIT"/>
    <property type="match status" value="1"/>
</dbReference>
<evidence type="ECO:0000256" key="2">
    <source>
        <dbReference type="ARBA" id="ARBA00022723"/>
    </source>
</evidence>
<dbReference type="Pfam" id="PF13855">
    <property type="entry name" value="LRR_8"/>
    <property type="match status" value="1"/>
</dbReference>
<evidence type="ECO:0000256" key="5">
    <source>
        <dbReference type="ARBA" id="ARBA00022912"/>
    </source>
</evidence>
<dbReference type="SMART" id="SM00332">
    <property type="entry name" value="PP2Cc"/>
    <property type="match status" value="1"/>
</dbReference>